<protein>
    <submittedName>
        <fullName evidence="1">Uncharacterized protein</fullName>
    </submittedName>
</protein>
<reference evidence="2" key="1">
    <citation type="submission" date="2014-01" db="EMBL/GenBank/DDBJ databases">
        <title>The Genome Sequence of Anopheles melas CM1001059_A (V2).</title>
        <authorList>
            <consortium name="The Broad Institute Genomics Platform"/>
            <person name="Neafsey D.E."/>
            <person name="Besansky N."/>
            <person name="Howell P."/>
            <person name="Walton C."/>
            <person name="Young S.K."/>
            <person name="Zeng Q."/>
            <person name="Gargeya S."/>
            <person name="Fitzgerald M."/>
            <person name="Haas B."/>
            <person name="Abouelleil A."/>
            <person name="Allen A.W."/>
            <person name="Alvarado L."/>
            <person name="Arachchi H.M."/>
            <person name="Berlin A.M."/>
            <person name="Chapman S.B."/>
            <person name="Gainer-Dewar J."/>
            <person name="Goldberg J."/>
            <person name="Griggs A."/>
            <person name="Gujja S."/>
            <person name="Hansen M."/>
            <person name="Howarth C."/>
            <person name="Imamovic A."/>
            <person name="Ireland A."/>
            <person name="Larimer J."/>
            <person name="McCowan C."/>
            <person name="Murphy C."/>
            <person name="Pearson M."/>
            <person name="Poon T.W."/>
            <person name="Priest M."/>
            <person name="Roberts A."/>
            <person name="Saif S."/>
            <person name="Shea T."/>
            <person name="Sisk P."/>
            <person name="Sykes S."/>
            <person name="Wortman J."/>
            <person name="Nusbaum C."/>
            <person name="Birren B."/>
        </authorList>
    </citation>
    <scope>NUCLEOTIDE SEQUENCE [LARGE SCALE GENOMIC DNA]</scope>
    <source>
        <strain evidence="2">CM1001059</strain>
    </source>
</reference>
<dbReference type="VEuPathDB" id="VectorBase:AMEC003681"/>
<accession>A0A182TJY4</accession>
<proteinExistence type="predicted"/>
<reference evidence="1" key="2">
    <citation type="submission" date="2020-05" db="UniProtKB">
        <authorList>
            <consortium name="EnsemblMetazoa"/>
        </authorList>
    </citation>
    <scope>IDENTIFICATION</scope>
    <source>
        <strain evidence="1">CM1001059</strain>
    </source>
</reference>
<organism evidence="1 2">
    <name type="scientific">Anopheles melas</name>
    <dbReference type="NCBI Taxonomy" id="34690"/>
    <lineage>
        <taxon>Eukaryota</taxon>
        <taxon>Metazoa</taxon>
        <taxon>Ecdysozoa</taxon>
        <taxon>Arthropoda</taxon>
        <taxon>Hexapoda</taxon>
        <taxon>Insecta</taxon>
        <taxon>Pterygota</taxon>
        <taxon>Neoptera</taxon>
        <taxon>Endopterygota</taxon>
        <taxon>Diptera</taxon>
        <taxon>Nematocera</taxon>
        <taxon>Culicoidea</taxon>
        <taxon>Culicidae</taxon>
        <taxon>Anophelinae</taxon>
        <taxon>Anopheles</taxon>
    </lineage>
</organism>
<evidence type="ECO:0000313" key="2">
    <source>
        <dbReference type="Proteomes" id="UP000075902"/>
    </source>
</evidence>
<keyword evidence="2" id="KW-1185">Reference proteome</keyword>
<dbReference type="EnsemblMetazoa" id="AMEC003681-RA">
    <property type="protein sequence ID" value="AMEC003681-PA"/>
    <property type="gene ID" value="AMEC003681"/>
</dbReference>
<dbReference type="Proteomes" id="UP000075902">
    <property type="component" value="Unassembled WGS sequence"/>
</dbReference>
<evidence type="ECO:0000313" key="1">
    <source>
        <dbReference type="EnsemblMetazoa" id="AMEC003681-PA"/>
    </source>
</evidence>
<sequence length="104" mass="11439">MQRRNICAETVMSSRCCLLRPASVSSGSFSHGSSSPGPLIRIADEIASMTRRKHSPGVSTSPADEMIFSSNSSIASKLRCNAFQQRRRRFLGTQHHKLYTVVAV</sequence>
<name>A0A182TJY4_9DIPT</name>
<dbReference type="AlphaFoldDB" id="A0A182TJY4"/>